<evidence type="ECO:0000313" key="1">
    <source>
        <dbReference type="EMBL" id="KAF2467696.1"/>
    </source>
</evidence>
<accession>A0ACB6QLC0</accession>
<protein>
    <submittedName>
        <fullName evidence="1">Uncharacterized protein</fullName>
    </submittedName>
</protein>
<proteinExistence type="predicted"/>
<reference evidence="1" key="1">
    <citation type="journal article" date="2020" name="Stud. Mycol.">
        <title>101 Dothideomycetes genomes: a test case for predicting lifestyles and emergence of pathogens.</title>
        <authorList>
            <person name="Haridas S."/>
            <person name="Albert R."/>
            <person name="Binder M."/>
            <person name="Bloem J."/>
            <person name="Labutti K."/>
            <person name="Salamov A."/>
            <person name="Andreopoulos B."/>
            <person name="Baker S."/>
            <person name="Barry K."/>
            <person name="Bills G."/>
            <person name="Bluhm B."/>
            <person name="Cannon C."/>
            <person name="Castanera R."/>
            <person name="Culley D."/>
            <person name="Daum C."/>
            <person name="Ezra D."/>
            <person name="Gonzalez J."/>
            <person name="Henrissat B."/>
            <person name="Kuo A."/>
            <person name="Liang C."/>
            <person name="Lipzen A."/>
            <person name="Lutzoni F."/>
            <person name="Magnuson J."/>
            <person name="Mondo S."/>
            <person name="Nolan M."/>
            <person name="Ohm R."/>
            <person name="Pangilinan J."/>
            <person name="Park H.-J."/>
            <person name="Ramirez L."/>
            <person name="Alfaro M."/>
            <person name="Sun H."/>
            <person name="Tritt A."/>
            <person name="Yoshinaga Y."/>
            <person name="Zwiers L.-H."/>
            <person name="Turgeon B."/>
            <person name="Goodwin S."/>
            <person name="Spatafora J."/>
            <person name="Crous P."/>
            <person name="Grigoriev I."/>
        </authorList>
    </citation>
    <scope>NUCLEOTIDE SEQUENCE</scope>
    <source>
        <strain evidence="1">ATCC 200398</strain>
    </source>
</reference>
<dbReference type="EMBL" id="MU003519">
    <property type="protein sequence ID" value="KAF2467696.1"/>
    <property type="molecule type" value="Genomic_DNA"/>
</dbReference>
<comment type="caution">
    <text evidence="1">The sequence shown here is derived from an EMBL/GenBank/DDBJ whole genome shotgun (WGS) entry which is preliminary data.</text>
</comment>
<evidence type="ECO:0000313" key="2">
    <source>
        <dbReference type="Proteomes" id="UP000799755"/>
    </source>
</evidence>
<sequence length="210" mass="24059">MNATHCPTTHPHLAPQIGDRNTQYPGFRGIFADAYGASHFRKSATRFKRKPYQAPEADCSIAEIVAHRSFHISRIYNAMTRVDAAKDNPNSIAMRRWVHSAYYPSDLVEAYAHKILDCLIQQAKYGFRGWHHNDYAQDERKSEDEDKNVDCKGRLANVIKGLEEEKTICEDVMMSAAQVRMFVNAPRAYARRKEANRVGNSKRGRNKKDD</sequence>
<organism evidence="1 2">
    <name type="scientific">Lindgomyces ingoldianus</name>
    <dbReference type="NCBI Taxonomy" id="673940"/>
    <lineage>
        <taxon>Eukaryota</taxon>
        <taxon>Fungi</taxon>
        <taxon>Dikarya</taxon>
        <taxon>Ascomycota</taxon>
        <taxon>Pezizomycotina</taxon>
        <taxon>Dothideomycetes</taxon>
        <taxon>Pleosporomycetidae</taxon>
        <taxon>Pleosporales</taxon>
        <taxon>Lindgomycetaceae</taxon>
        <taxon>Lindgomyces</taxon>
    </lineage>
</organism>
<keyword evidence="2" id="KW-1185">Reference proteome</keyword>
<dbReference type="Proteomes" id="UP000799755">
    <property type="component" value="Unassembled WGS sequence"/>
</dbReference>
<feature type="non-terminal residue" evidence="1">
    <location>
        <position position="210"/>
    </location>
</feature>
<name>A0ACB6QLC0_9PLEO</name>
<gene>
    <name evidence="1" type="ORF">BDR25DRAFT_234019</name>
</gene>